<dbReference type="STRING" id="126673.AWC01_10280"/>
<sequence>MHHGPERTVMITGASEGIGAEVARHLAGPDTHVLVHYHLNSGGADAVADAIRSAGGHASTLGADISDEAEAAALMDSVAMRFGRLYALVLNTAGRSELGADPRYAMRLNRDAQRRLARLAVPLMPAGGRIVFVTSHQAHFFPNKAVPKGYVAVAASKRAGETALYGMRSVLAHAGVHLTVVSGDRIDGPNTAPLPTADEFAEAIVGAARTPLPPSIVYVGKADYLMSA</sequence>
<keyword evidence="2" id="KW-0560">Oxidoreductase</keyword>
<dbReference type="SUPFAM" id="SSF51735">
    <property type="entry name" value="NAD(P)-binding Rossmann-fold domains"/>
    <property type="match status" value="1"/>
</dbReference>
<reference evidence="3 6" key="2">
    <citation type="journal article" date="2019" name="Emerg. Microbes Infect.">
        <title>Comprehensive subspecies identification of 175 nontuberculous mycobacteria species based on 7547 genomic profiles.</title>
        <authorList>
            <person name="Matsumoto Y."/>
            <person name="Kinjo T."/>
            <person name="Motooka D."/>
            <person name="Nabeya D."/>
            <person name="Jung N."/>
            <person name="Uechi K."/>
            <person name="Horii T."/>
            <person name="Iida T."/>
            <person name="Fujita J."/>
            <person name="Nakamura S."/>
        </authorList>
    </citation>
    <scope>NUCLEOTIDE SEQUENCE [LARGE SCALE GENOMIC DNA]</scope>
    <source>
        <strain evidence="3 6">JCM 12405</strain>
    </source>
</reference>
<reference evidence="3" key="3">
    <citation type="submission" date="2020-02" db="EMBL/GenBank/DDBJ databases">
        <authorList>
            <person name="Matsumoto Y."/>
            <person name="Motooka D."/>
            <person name="Nakamura S."/>
        </authorList>
    </citation>
    <scope>NUCLEOTIDE SEQUENCE</scope>
    <source>
        <strain evidence="3">JCM 12405</strain>
    </source>
</reference>
<reference evidence="4 5" key="1">
    <citation type="submission" date="2016-01" db="EMBL/GenBank/DDBJ databases">
        <title>The new phylogeny of the genus Mycobacterium.</title>
        <authorList>
            <person name="Tarcisio F."/>
            <person name="Conor M."/>
            <person name="Antonella G."/>
            <person name="Elisabetta G."/>
            <person name="Giulia F.S."/>
            <person name="Sara T."/>
            <person name="Anna F."/>
            <person name="Clotilde B."/>
            <person name="Roberto B."/>
            <person name="Veronica D.S."/>
            <person name="Fabio R."/>
            <person name="Monica P."/>
            <person name="Olivier J."/>
            <person name="Enrico T."/>
            <person name="Nicola S."/>
        </authorList>
    </citation>
    <scope>NUCLEOTIDE SEQUENCE [LARGE SCALE GENOMIC DNA]</scope>
    <source>
        <strain evidence="4 5">DSM 44339</strain>
    </source>
</reference>
<dbReference type="OrthoDB" id="4373846at2"/>
<dbReference type="Proteomes" id="UP000193564">
    <property type="component" value="Unassembled WGS sequence"/>
</dbReference>
<dbReference type="PANTHER" id="PTHR43669:SF3">
    <property type="entry name" value="ALCOHOL DEHYDROGENASE, PUTATIVE (AFU_ORTHOLOGUE AFUA_3G03445)-RELATED"/>
    <property type="match status" value="1"/>
</dbReference>
<dbReference type="Gene3D" id="3.40.50.720">
    <property type="entry name" value="NAD(P)-binding Rossmann-like Domain"/>
    <property type="match status" value="1"/>
</dbReference>
<dbReference type="NCBIfam" id="NF005868">
    <property type="entry name" value="PRK07806.1"/>
    <property type="match status" value="1"/>
</dbReference>
<dbReference type="PRINTS" id="PR00081">
    <property type="entry name" value="GDHRDH"/>
</dbReference>
<dbReference type="EMBL" id="LQOS01000028">
    <property type="protein sequence ID" value="ORV40849.1"/>
    <property type="molecule type" value="Genomic_DNA"/>
</dbReference>
<evidence type="ECO:0000256" key="1">
    <source>
        <dbReference type="ARBA" id="ARBA00006484"/>
    </source>
</evidence>
<proteinExistence type="inferred from homology"/>
<evidence type="ECO:0000313" key="5">
    <source>
        <dbReference type="Proteomes" id="UP000193564"/>
    </source>
</evidence>
<accession>A0A1X1T8M0</accession>
<dbReference type="RefSeq" id="WP_085190611.1">
    <property type="nucleotide sequence ID" value="NZ_AP022605.1"/>
</dbReference>
<dbReference type="KEGG" id="mdr:MDOR_39260"/>
<dbReference type="AlphaFoldDB" id="A0A1X1T8M0"/>
<dbReference type="Pfam" id="PF00106">
    <property type="entry name" value="adh_short"/>
    <property type="match status" value="1"/>
</dbReference>
<dbReference type="GO" id="GO:0016491">
    <property type="term" value="F:oxidoreductase activity"/>
    <property type="evidence" value="ECO:0007669"/>
    <property type="project" value="UniProtKB-KW"/>
</dbReference>
<gene>
    <name evidence="4" type="ORF">AWC01_10280</name>
    <name evidence="3" type="ORF">MDOR_39260</name>
</gene>
<comment type="similarity">
    <text evidence="1">Belongs to the short-chain dehydrogenases/reductases (SDR) family.</text>
</comment>
<evidence type="ECO:0000256" key="2">
    <source>
        <dbReference type="ARBA" id="ARBA00023002"/>
    </source>
</evidence>
<dbReference type="Proteomes" id="UP000467201">
    <property type="component" value="Chromosome"/>
</dbReference>
<organism evidence="4 5">
    <name type="scientific">Mycolicibacterium doricum</name>
    <dbReference type="NCBI Taxonomy" id="126673"/>
    <lineage>
        <taxon>Bacteria</taxon>
        <taxon>Bacillati</taxon>
        <taxon>Actinomycetota</taxon>
        <taxon>Actinomycetes</taxon>
        <taxon>Mycobacteriales</taxon>
        <taxon>Mycobacteriaceae</taxon>
        <taxon>Mycolicibacterium</taxon>
    </lineage>
</organism>
<protein>
    <submittedName>
        <fullName evidence="3 4">Short-chain dehydrogenase</fullName>
    </submittedName>
</protein>
<name>A0A1X1T8M0_9MYCO</name>
<keyword evidence="5" id="KW-1185">Reference proteome</keyword>
<evidence type="ECO:0000313" key="4">
    <source>
        <dbReference type="EMBL" id="ORV40849.1"/>
    </source>
</evidence>
<dbReference type="EMBL" id="AP022605">
    <property type="protein sequence ID" value="BBZ09757.1"/>
    <property type="molecule type" value="Genomic_DNA"/>
</dbReference>
<dbReference type="PANTHER" id="PTHR43669">
    <property type="entry name" value="5-KETO-D-GLUCONATE 5-REDUCTASE"/>
    <property type="match status" value="1"/>
</dbReference>
<evidence type="ECO:0000313" key="3">
    <source>
        <dbReference type="EMBL" id="BBZ09757.1"/>
    </source>
</evidence>
<evidence type="ECO:0000313" key="6">
    <source>
        <dbReference type="Proteomes" id="UP000467201"/>
    </source>
</evidence>
<dbReference type="InterPro" id="IPR036291">
    <property type="entry name" value="NAD(P)-bd_dom_sf"/>
</dbReference>
<dbReference type="InterPro" id="IPR002347">
    <property type="entry name" value="SDR_fam"/>
</dbReference>